<protein>
    <recommendedName>
        <fullName evidence="6">Putative N-acetylmannosamine-6-phosphate 2-epimerase</fullName>
        <ecNumber evidence="6">5.1.3.9</ecNumber>
    </recommendedName>
    <alternativeName>
        <fullName evidence="6">ManNAc-6-P epimerase</fullName>
    </alternativeName>
</protein>
<dbReference type="RefSeq" id="WP_338608902.1">
    <property type="nucleotide sequence ID" value="NZ_CP146275.1"/>
</dbReference>
<dbReference type="Gene3D" id="3.20.20.70">
    <property type="entry name" value="Aldolase class I"/>
    <property type="match status" value="1"/>
</dbReference>
<dbReference type="InterPro" id="IPR011060">
    <property type="entry name" value="RibuloseP-bd_barrel"/>
</dbReference>
<evidence type="ECO:0000256" key="2">
    <source>
        <dbReference type="ARBA" id="ARBA00002147"/>
    </source>
</evidence>
<dbReference type="GO" id="GO:0047465">
    <property type="term" value="F:N-acylglucosamine-6-phosphate 2-epimerase activity"/>
    <property type="evidence" value="ECO:0007669"/>
    <property type="project" value="UniProtKB-EC"/>
</dbReference>
<dbReference type="HAMAP" id="MF_01235">
    <property type="entry name" value="ManNAc6P_epimer"/>
    <property type="match status" value="1"/>
</dbReference>
<evidence type="ECO:0000256" key="5">
    <source>
        <dbReference type="ARBA" id="ARBA00023277"/>
    </source>
</evidence>
<keyword evidence="5 6" id="KW-0119">Carbohydrate metabolism</keyword>
<dbReference type="Pfam" id="PF04131">
    <property type="entry name" value="NanE"/>
    <property type="match status" value="1"/>
</dbReference>
<sequence length="236" mass="24142">MDILHALLEKLDAGLIVSCQPVPGGPMDNAACVVGFALAALASGAVGLRIESLAYVEAVRAVTDAPIIGIIKHDLDDYDVRITPTVAMARDLSAAGSDIVAFDATARVRPDSIGDILAAIHDGGSLAMADCADLNDARAALAAGADCIGSTLSGYVGQGPEPTLPDFELIAAMAGLGGFVIAEGRIRSPEQAAKALAMGANAVVVGSAITRTEHIVSWYRDAIDARNHEARDTARG</sequence>
<evidence type="ECO:0000256" key="1">
    <source>
        <dbReference type="ARBA" id="ARBA00000056"/>
    </source>
</evidence>
<dbReference type="SUPFAM" id="SSF51366">
    <property type="entry name" value="Ribulose-phoshate binding barrel"/>
    <property type="match status" value="1"/>
</dbReference>
<comment type="catalytic activity">
    <reaction evidence="1 6">
        <text>an N-acyl-D-glucosamine 6-phosphate = an N-acyl-D-mannosamine 6-phosphate</text>
        <dbReference type="Rhea" id="RHEA:23932"/>
        <dbReference type="ChEBI" id="CHEBI:57599"/>
        <dbReference type="ChEBI" id="CHEBI:57666"/>
        <dbReference type="EC" id="5.1.3.9"/>
    </reaction>
</comment>
<keyword evidence="4 6" id="KW-0413">Isomerase</keyword>
<dbReference type="CDD" id="cd04729">
    <property type="entry name" value="NanE"/>
    <property type="match status" value="1"/>
</dbReference>
<keyword evidence="8" id="KW-1185">Reference proteome</keyword>
<evidence type="ECO:0000256" key="3">
    <source>
        <dbReference type="ARBA" id="ARBA00005081"/>
    </source>
</evidence>
<comment type="similarity">
    <text evidence="6">Belongs to the NanE family.</text>
</comment>
<dbReference type="InterPro" id="IPR013785">
    <property type="entry name" value="Aldolase_TIM"/>
</dbReference>
<evidence type="ECO:0000313" key="7">
    <source>
        <dbReference type="EMBL" id="WWT33372.1"/>
    </source>
</evidence>
<dbReference type="Proteomes" id="UP001369958">
    <property type="component" value="Chromosome"/>
</dbReference>
<accession>A0ABZ2I0L3</accession>
<evidence type="ECO:0000256" key="6">
    <source>
        <dbReference type="HAMAP-Rule" id="MF_01235"/>
    </source>
</evidence>
<name>A0ABZ2I0L3_9HYPH</name>
<dbReference type="EC" id="5.1.3.9" evidence="6"/>
<dbReference type="EMBL" id="CP146275">
    <property type="protein sequence ID" value="WWT33372.1"/>
    <property type="molecule type" value="Genomic_DNA"/>
</dbReference>
<organism evidence="7 8">
    <name type="scientific">Pelagibacterium nitratireducens</name>
    <dbReference type="NCBI Taxonomy" id="1046114"/>
    <lineage>
        <taxon>Bacteria</taxon>
        <taxon>Pseudomonadati</taxon>
        <taxon>Pseudomonadota</taxon>
        <taxon>Alphaproteobacteria</taxon>
        <taxon>Hyphomicrobiales</taxon>
        <taxon>Devosiaceae</taxon>
        <taxon>Pelagibacterium</taxon>
    </lineage>
</organism>
<evidence type="ECO:0000256" key="4">
    <source>
        <dbReference type="ARBA" id="ARBA00023235"/>
    </source>
</evidence>
<dbReference type="NCBIfam" id="NF002231">
    <property type="entry name" value="PRK01130.1"/>
    <property type="match status" value="1"/>
</dbReference>
<gene>
    <name evidence="6" type="primary">nanE</name>
    <name evidence="7" type="ORF">V6617_02595</name>
</gene>
<dbReference type="PANTHER" id="PTHR36204:SF1">
    <property type="entry name" value="N-ACETYLMANNOSAMINE-6-PHOSPHATE 2-EPIMERASE-RELATED"/>
    <property type="match status" value="1"/>
</dbReference>
<comment type="function">
    <text evidence="2 6">Converts N-acetylmannosamine-6-phosphate (ManNAc-6-P) to N-acetylglucosamine-6-phosphate (GlcNAc-6-P).</text>
</comment>
<proteinExistence type="inferred from homology"/>
<dbReference type="PANTHER" id="PTHR36204">
    <property type="entry name" value="N-ACETYLMANNOSAMINE-6-PHOSPHATE 2-EPIMERASE-RELATED"/>
    <property type="match status" value="1"/>
</dbReference>
<comment type="pathway">
    <text evidence="3 6">Amino-sugar metabolism; N-acetylneuraminate degradation; D-fructose 6-phosphate from N-acetylneuraminate: step 3/5.</text>
</comment>
<evidence type="ECO:0000313" key="8">
    <source>
        <dbReference type="Proteomes" id="UP001369958"/>
    </source>
</evidence>
<dbReference type="InterPro" id="IPR007260">
    <property type="entry name" value="NanE"/>
</dbReference>
<reference evidence="7 8" key="1">
    <citation type="submission" date="2024-02" db="EMBL/GenBank/DDBJ databases">
        <title>Complete genome sequence of Pelagibacterium nitratireducens ZH15.</title>
        <authorList>
            <person name="Zhao L.H."/>
        </authorList>
    </citation>
    <scope>NUCLEOTIDE SEQUENCE [LARGE SCALE GENOMIC DNA]</scope>
    <source>
        <strain evidence="7 8">ZH15</strain>
    </source>
</reference>